<proteinExistence type="predicted"/>
<evidence type="ECO:0000256" key="1">
    <source>
        <dbReference type="SAM" id="Coils"/>
    </source>
</evidence>
<dbReference type="EMBL" id="JAPDIA010000003">
    <property type="protein sequence ID" value="MDG0810460.1"/>
    <property type="molecule type" value="Genomic_DNA"/>
</dbReference>
<evidence type="ECO:0000313" key="4">
    <source>
        <dbReference type="EMBL" id="MDG0808651.1"/>
    </source>
</evidence>
<keyword evidence="7" id="KW-1185">Reference proteome</keyword>
<feature type="domain" description="Transposase IS110-like N-terminal" evidence="2">
    <location>
        <begin position="47"/>
        <end position="197"/>
    </location>
</feature>
<dbReference type="Pfam" id="PF02371">
    <property type="entry name" value="Transposase_20"/>
    <property type="match status" value="1"/>
</dbReference>
<reference evidence="5" key="1">
    <citation type="submission" date="2022-10" db="EMBL/GenBank/DDBJ databases">
        <title>Comparative genomic analysis of Cohnella hashimotonis sp. nov., isolated from the International Space Station.</title>
        <authorList>
            <person name="Simpson A."/>
            <person name="Venkateswaran K."/>
        </authorList>
    </citation>
    <scope>NUCLEOTIDE SEQUENCE</scope>
    <source>
        <strain evidence="5">DSM 28161</strain>
    </source>
</reference>
<dbReference type="PANTHER" id="PTHR33055:SF15">
    <property type="entry name" value="TRANSPOSASE-RELATED"/>
    <property type="match status" value="1"/>
</dbReference>
<evidence type="ECO:0000259" key="3">
    <source>
        <dbReference type="Pfam" id="PF02371"/>
    </source>
</evidence>
<evidence type="ECO:0000313" key="5">
    <source>
        <dbReference type="EMBL" id="MDG0810460.1"/>
    </source>
</evidence>
<dbReference type="InterPro" id="IPR002525">
    <property type="entry name" value="Transp_IS110-like_N"/>
</dbReference>
<dbReference type="EMBL" id="JAPDIA010000008">
    <property type="protein sequence ID" value="MDG0812600.1"/>
    <property type="molecule type" value="Genomic_DNA"/>
</dbReference>
<evidence type="ECO:0000313" key="6">
    <source>
        <dbReference type="EMBL" id="MDG0812600.1"/>
    </source>
</evidence>
<dbReference type="Proteomes" id="UP001153404">
    <property type="component" value="Unassembled WGS sequence"/>
</dbReference>
<dbReference type="AlphaFoldDB" id="A0A9X4QTA3"/>
<name>A0A9X4QTA3_9BACL</name>
<dbReference type="GO" id="GO:0004803">
    <property type="term" value="F:transposase activity"/>
    <property type="evidence" value="ECO:0007669"/>
    <property type="project" value="InterPro"/>
</dbReference>
<organism evidence="5 7">
    <name type="scientific">Cohnella rhizosphaerae</name>
    <dbReference type="NCBI Taxonomy" id="1457232"/>
    <lineage>
        <taxon>Bacteria</taxon>
        <taxon>Bacillati</taxon>
        <taxon>Bacillota</taxon>
        <taxon>Bacilli</taxon>
        <taxon>Bacillales</taxon>
        <taxon>Paenibacillaceae</taxon>
        <taxon>Cohnella</taxon>
    </lineage>
</organism>
<feature type="domain" description="Transposase IS116/IS110/IS902 C-terminal" evidence="3">
    <location>
        <begin position="268"/>
        <end position="349"/>
    </location>
</feature>
<sequence length="418" mass="47702">MNETDILFAYLGGYIWEKWRLQKHPFTKYRAQSKRSRFSMSMAIKYVGLDVSKSKIAVAFADEGRGEARYFGVIEHSKEAVLKLLQRLRRPGEKEEVTLRVCYEAGPTGYVLYRWLLTAGIACSVVAPSLIPKRAGDRVKTDKRDAIRLAQLYRAGELTPVYVPTPADESLRDLVRAREDAVEDLNRFKQRLGKFLLRHQLQDAKGAKPGTFAYEEWLDTLRFPEDSCKQMTFQEYRQSIWETKERIKRYEKQIEEQAALSEQAPVVQALQALRGVAAVTAVTLSSEMMSSDRFHSASSFMSYCGLVSSEYSSGGSRWQGRITKAGNAHLRRVLVEAAKSYRHAPAIRRRMRDRIEGLPPEVQSIAWSAQHRLHKKYWSLARRGKHKGCIAVAIARELAGFVWAIAKEIEKLRLQAAV</sequence>
<dbReference type="GO" id="GO:0003677">
    <property type="term" value="F:DNA binding"/>
    <property type="evidence" value="ECO:0007669"/>
    <property type="project" value="InterPro"/>
</dbReference>
<dbReference type="NCBIfam" id="NF033542">
    <property type="entry name" value="transpos_IS110"/>
    <property type="match status" value="1"/>
</dbReference>
<dbReference type="EMBL" id="JAPDIA010000002">
    <property type="protein sequence ID" value="MDG0808651.1"/>
    <property type="molecule type" value="Genomic_DNA"/>
</dbReference>
<evidence type="ECO:0000259" key="2">
    <source>
        <dbReference type="Pfam" id="PF01548"/>
    </source>
</evidence>
<dbReference type="InterPro" id="IPR003346">
    <property type="entry name" value="Transposase_20"/>
</dbReference>
<keyword evidence="1" id="KW-0175">Coiled coil</keyword>
<protein>
    <submittedName>
        <fullName evidence="5">IS110 family transposase</fullName>
    </submittedName>
</protein>
<accession>A0A9X4QTA3</accession>
<evidence type="ECO:0000313" key="7">
    <source>
        <dbReference type="Proteomes" id="UP001153404"/>
    </source>
</evidence>
<dbReference type="PANTHER" id="PTHR33055">
    <property type="entry name" value="TRANSPOSASE FOR INSERTION SEQUENCE ELEMENT IS1111A"/>
    <property type="match status" value="1"/>
</dbReference>
<dbReference type="Pfam" id="PF01548">
    <property type="entry name" value="DEDD_Tnp_IS110"/>
    <property type="match status" value="1"/>
</dbReference>
<dbReference type="InterPro" id="IPR047650">
    <property type="entry name" value="Transpos_IS110"/>
</dbReference>
<dbReference type="GO" id="GO:0006313">
    <property type="term" value="P:DNA transposition"/>
    <property type="evidence" value="ECO:0007669"/>
    <property type="project" value="InterPro"/>
</dbReference>
<gene>
    <name evidence="4" type="ORF">OMP40_04030</name>
    <name evidence="5" type="ORF">OMP40_14695</name>
    <name evidence="6" type="ORF">OMP40_27150</name>
</gene>
<comment type="caution">
    <text evidence="5">The sequence shown here is derived from an EMBL/GenBank/DDBJ whole genome shotgun (WGS) entry which is preliminary data.</text>
</comment>
<feature type="coiled-coil region" evidence="1">
    <location>
        <begin position="233"/>
        <end position="260"/>
    </location>
</feature>